<organism evidence="2 3">
    <name type="scientific">Streptomyces capoamus</name>
    <dbReference type="NCBI Taxonomy" id="68183"/>
    <lineage>
        <taxon>Bacteria</taxon>
        <taxon>Bacillati</taxon>
        <taxon>Actinomycetota</taxon>
        <taxon>Actinomycetes</taxon>
        <taxon>Kitasatosporales</taxon>
        <taxon>Streptomycetaceae</taxon>
        <taxon>Streptomyces</taxon>
    </lineage>
</organism>
<dbReference type="Proteomes" id="UP000619355">
    <property type="component" value="Unassembled WGS sequence"/>
</dbReference>
<keyword evidence="3" id="KW-1185">Reference proteome</keyword>
<accession>A0A919C3F7</accession>
<comment type="caution">
    <text evidence="2">The sequence shown here is derived from an EMBL/GenBank/DDBJ whole genome shotgun (WGS) entry which is preliminary data.</text>
</comment>
<gene>
    <name evidence="2" type="ORF">GCM10018980_18270</name>
</gene>
<feature type="region of interest" description="Disordered" evidence="1">
    <location>
        <begin position="1"/>
        <end position="51"/>
    </location>
</feature>
<reference evidence="3" key="1">
    <citation type="journal article" date="2019" name="Int. J. Syst. Evol. Microbiol.">
        <title>The Global Catalogue of Microorganisms (GCM) 10K type strain sequencing project: providing services to taxonomists for standard genome sequencing and annotation.</title>
        <authorList>
            <consortium name="The Broad Institute Genomics Platform"/>
            <consortium name="The Broad Institute Genome Sequencing Center for Infectious Disease"/>
            <person name="Wu L."/>
            <person name="Ma J."/>
        </authorList>
    </citation>
    <scope>NUCLEOTIDE SEQUENCE [LARGE SCALE GENOMIC DNA]</scope>
    <source>
        <strain evidence="3">JCM 4253</strain>
    </source>
</reference>
<evidence type="ECO:0000313" key="2">
    <source>
        <dbReference type="EMBL" id="GHG42486.1"/>
    </source>
</evidence>
<sequence>MRRAIYDPLSGRPLAAGREADGESAAADEAWAARPCGHAADPPSDAKGYLRRDGRRAGAGQFVPHRAAEARAAAGRVTA</sequence>
<feature type="compositionally biased region" description="Low complexity" evidence="1">
    <location>
        <begin position="23"/>
        <end position="34"/>
    </location>
</feature>
<dbReference type="EMBL" id="BNBF01000004">
    <property type="protein sequence ID" value="GHG42486.1"/>
    <property type="molecule type" value="Genomic_DNA"/>
</dbReference>
<name>A0A919C3F7_9ACTN</name>
<dbReference type="AlphaFoldDB" id="A0A919C3F7"/>
<protein>
    <submittedName>
        <fullName evidence="2">Uncharacterized protein</fullName>
    </submittedName>
</protein>
<evidence type="ECO:0000313" key="3">
    <source>
        <dbReference type="Proteomes" id="UP000619355"/>
    </source>
</evidence>
<proteinExistence type="predicted"/>
<evidence type="ECO:0000256" key="1">
    <source>
        <dbReference type="SAM" id="MobiDB-lite"/>
    </source>
</evidence>